<reference evidence="1 2" key="1">
    <citation type="submission" date="2018-05" db="EMBL/GenBank/DDBJ databases">
        <title>Kurthia sibirica genome sequence.</title>
        <authorList>
            <person name="Maclea K.S."/>
            <person name="Goen A.E."/>
        </authorList>
    </citation>
    <scope>NUCLEOTIDE SEQUENCE [LARGE SCALE GENOMIC DNA]</scope>
    <source>
        <strain evidence="1 2">ATCC 49154</strain>
    </source>
</reference>
<gene>
    <name evidence="1" type="ORF">DEX24_12005</name>
</gene>
<keyword evidence="2" id="KW-1185">Reference proteome</keyword>
<dbReference type="AlphaFoldDB" id="A0A2U3AJG3"/>
<evidence type="ECO:0000313" key="1">
    <source>
        <dbReference type="EMBL" id="PWI24685.1"/>
    </source>
</evidence>
<dbReference type="OrthoDB" id="9781005at2"/>
<dbReference type="Proteomes" id="UP000245938">
    <property type="component" value="Unassembled WGS sequence"/>
</dbReference>
<evidence type="ECO:0000313" key="2">
    <source>
        <dbReference type="Proteomes" id="UP000245938"/>
    </source>
</evidence>
<dbReference type="EMBL" id="QFVR01000017">
    <property type="protein sequence ID" value="PWI24685.1"/>
    <property type="molecule type" value="Genomic_DNA"/>
</dbReference>
<evidence type="ECO:0008006" key="3">
    <source>
        <dbReference type="Google" id="ProtNLM"/>
    </source>
</evidence>
<accession>A0A2U3AJG3</accession>
<name>A0A2U3AJG3_9BACL</name>
<dbReference type="RefSeq" id="WP_109306652.1">
    <property type="nucleotide sequence ID" value="NZ_BJUF01000031.1"/>
</dbReference>
<sequence length="69" mass="8319">MKNRYSITWLTEMAKAQRSGYYKWLKNGKVSLHTQDDLLLKEQISTIHQTHKMYGYPHMKIALRDKDFM</sequence>
<protein>
    <recommendedName>
        <fullName evidence="3">Transposase</fullName>
    </recommendedName>
</protein>
<proteinExistence type="predicted"/>
<comment type="caution">
    <text evidence="1">The sequence shown here is derived from an EMBL/GenBank/DDBJ whole genome shotgun (WGS) entry which is preliminary data.</text>
</comment>
<organism evidence="1 2">
    <name type="scientific">Kurthia sibirica</name>
    <dbReference type="NCBI Taxonomy" id="202750"/>
    <lineage>
        <taxon>Bacteria</taxon>
        <taxon>Bacillati</taxon>
        <taxon>Bacillota</taxon>
        <taxon>Bacilli</taxon>
        <taxon>Bacillales</taxon>
        <taxon>Caryophanaceae</taxon>
        <taxon>Kurthia</taxon>
    </lineage>
</organism>